<comment type="caution">
    <text evidence="3">The sequence shown here is derived from an EMBL/GenBank/DDBJ whole genome shotgun (WGS) entry which is preliminary data.</text>
</comment>
<dbReference type="EMBL" id="PVBR01000007">
    <property type="protein sequence ID" value="PRD43448.1"/>
    <property type="molecule type" value="Genomic_DNA"/>
</dbReference>
<dbReference type="InterPro" id="IPR011006">
    <property type="entry name" value="CheY-like_superfamily"/>
</dbReference>
<protein>
    <submittedName>
        <fullName evidence="3">Response regulator</fullName>
    </submittedName>
</protein>
<feature type="domain" description="Response regulatory" evidence="2">
    <location>
        <begin position="8"/>
        <end position="119"/>
    </location>
</feature>
<reference evidence="3 4" key="1">
    <citation type="submission" date="2018-02" db="EMBL/GenBank/DDBJ databases">
        <title>The draft genome of Phyllobacterium sp. 1N-3.</title>
        <authorList>
            <person name="Liu L."/>
            <person name="Li L."/>
            <person name="Zhang X."/>
            <person name="Wang T."/>
            <person name="Liang L."/>
        </authorList>
    </citation>
    <scope>NUCLEOTIDE SEQUENCE [LARGE SCALE GENOMIC DNA]</scope>
    <source>
        <strain evidence="3 4">1N-3</strain>
    </source>
</reference>
<dbReference type="InterPro" id="IPR001789">
    <property type="entry name" value="Sig_transdc_resp-reg_receiver"/>
</dbReference>
<name>A0A2S9ISE9_9HYPH</name>
<dbReference type="PROSITE" id="PS50110">
    <property type="entry name" value="RESPONSE_REGULATORY"/>
    <property type="match status" value="1"/>
</dbReference>
<dbReference type="Proteomes" id="UP000239434">
    <property type="component" value="Unassembled WGS sequence"/>
</dbReference>
<dbReference type="Gene3D" id="3.40.50.2300">
    <property type="match status" value="1"/>
</dbReference>
<feature type="modified residue" description="4-aspartylphosphate" evidence="1">
    <location>
        <position position="58"/>
    </location>
</feature>
<proteinExistence type="predicted"/>
<dbReference type="RefSeq" id="WP_105742195.1">
    <property type="nucleotide sequence ID" value="NZ_PVBR01000007.1"/>
</dbReference>
<sequence length="124" mass="13231">MDDLERKRVLVVEDEVFVALDMAANIEDANGTVVGPVATVRQALDLLRGGEVDAAILDVNLPDGDIGPVVDLLSDQHIFTVIYTGGGLPDRLAKRYPELPVFHKPTPPSVLTHTVASALMHPAG</sequence>
<keyword evidence="4" id="KW-1185">Reference proteome</keyword>
<evidence type="ECO:0000313" key="4">
    <source>
        <dbReference type="Proteomes" id="UP000239434"/>
    </source>
</evidence>
<dbReference type="GO" id="GO:0000160">
    <property type="term" value="P:phosphorelay signal transduction system"/>
    <property type="evidence" value="ECO:0007669"/>
    <property type="project" value="InterPro"/>
</dbReference>
<gene>
    <name evidence="3" type="ORF">C5748_12240</name>
</gene>
<organism evidence="3 4">
    <name type="scientific">Phyllobacterium phragmitis</name>
    <dbReference type="NCBI Taxonomy" id="2670329"/>
    <lineage>
        <taxon>Bacteria</taxon>
        <taxon>Pseudomonadati</taxon>
        <taxon>Pseudomonadota</taxon>
        <taxon>Alphaproteobacteria</taxon>
        <taxon>Hyphomicrobiales</taxon>
        <taxon>Phyllobacteriaceae</taxon>
        <taxon>Phyllobacterium</taxon>
    </lineage>
</organism>
<evidence type="ECO:0000256" key="1">
    <source>
        <dbReference type="PROSITE-ProRule" id="PRU00169"/>
    </source>
</evidence>
<keyword evidence="1" id="KW-0597">Phosphoprotein</keyword>
<dbReference type="SUPFAM" id="SSF52172">
    <property type="entry name" value="CheY-like"/>
    <property type="match status" value="1"/>
</dbReference>
<accession>A0A2S9ISE9</accession>
<evidence type="ECO:0000259" key="2">
    <source>
        <dbReference type="PROSITE" id="PS50110"/>
    </source>
</evidence>
<dbReference type="AlphaFoldDB" id="A0A2S9ISE9"/>
<evidence type="ECO:0000313" key="3">
    <source>
        <dbReference type="EMBL" id="PRD43448.1"/>
    </source>
</evidence>